<keyword evidence="2" id="KW-1185">Reference proteome</keyword>
<dbReference type="EMBL" id="VSRR010005293">
    <property type="protein sequence ID" value="MPC42064.1"/>
    <property type="molecule type" value="Genomic_DNA"/>
</dbReference>
<proteinExistence type="predicted"/>
<name>A0A5B7FC38_PORTR</name>
<gene>
    <name evidence="1" type="ORF">E2C01_035676</name>
</gene>
<organism evidence="1 2">
    <name type="scientific">Portunus trituberculatus</name>
    <name type="common">Swimming crab</name>
    <name type="synonym">Neptunus trituberculatus</name>
    <dbReference type="NCBI Taxonomy" id="210409"/>
    <lineage>
        <taxon>Eukaryota</taxon>
        <taxon>Metazoa</taxon>
        <taxon>Ecdysozoa</taxon>
        <taxon>Arthropoda</taxon>
        <taxon>Crustacea</taxon>
        <taxon>Multicrustacea</taxon>
        <taxon>Malacostraca</taxon>
        <taxon>Eumalacostraca</taxon>
        <taxon>Eucarida</taxon>
        <taxon>Decapoda</taxon>
        <taxon>Pleocyemata</taxon>
        <taxon>Brachyura</taxon>
        <taxon>Eubrachyura</taxon>
        <taxon>Portunoidea</taxon>
        <taxon>Portunidae</taxon>
        <taxon>Portuninae</taxon>
        <taxon>Portunus</taxon>
    </lineage>
</organism>
<comment type="caution">
    <text evidence="1">The sequence shown here is derived from an EMBL/GenBank/DDBJ whole genome shotgun (WGS) entry which is preliminary data.</text>
</comment>
<dbReference type="AlphaFoldDB" id="A0A5B7FC38"/>
<accession>A0A5B7FC38</accession>
<protein>
    <submittedName>
        <fullName evidence="1">Uncharacterized protein</fullName>
    </submittedName>
</protein>
<reference evidence="1 2" key="1">
    <citation type="submission" date="2019-05" db="EMBL/GenBank/DDBJ databases">
        <title>Another draft genome of Portunus trituberculatus and its Hox gene families provides insights of decapod evolution.</title>
        <authorList>
            <person name="Jeong J.-H."/>
            <person name="Song I."/>
            <person name="Kim S."/>
            <person name="Choi T."/>
            <person name="Kim D."/>
            <person name="Ryu S."/>
            <person name="Kim W."/>
        </authorList>
    </citation>
    <scope>NUCLEOTIDE SEQUENCE [LARGE SCALE GENOMIC DNA]</scope>
    <source>
        <tissue evidence="1">Muscle</tissue>
    </source>
</reference>
<evidence type="ECO:0000313" key="2">
    <source>
        <dbReference type="Proteomes" id="UP000324222"/>
    </source>
</evidence>
<dbReference type="Proteomes" id="UP000324222">
    <property type="component" value="Unassembled WGS sequence"/>
</dbReference>
<sequence>MPHLLSCQHVISSIRGSFHDPASLYKGIPSAIYRFDGATFTMRSPQRSCSRSHPLETQGLFALLSSADTLDKFLPLAGK</sequence>
<evidence type="ECO:0000313" key="1">
    <source>
        <dbReference type="EMBL" id="MPC42064.1"/>
    </source>
</evidence>